<dbReference type="InterPro" id="IPR004140">
    <property type="entry name" value="Exo70"/>
</dbReference>
<evidence type="ECO:0000313" key="6">
    <source>
        <dbReference type="Proteomes" id="UP001604336"/>
    </source>
</evidence>
<dbReference type="SUPFAM" id="SSF74788">
    <property type="entry name" value="Cullin repeat-like"/>
    <property type="match status" value="1"/>
</dbReference>
<keyword evidence="3" id="KW-0268">Exocytosis</keyword>
<reference evidence="6" key="1">
    <citation type="submission" date="2024-07" db="EMBL/GenBank/DDBJ databases">
        <title>Two chromosome-level genome assemblies of Korean endemic species Abeliophyllum distichum and Forsythia ovata (Oleaceae).</title>
        <authorList>
            <person name="Jang H."/>
        </authorList>
    </citation>
    <scope>NUCLEOTIDE SEQUENCE [LARGE SCALE GENOMIC DNA]</scope>
</reference>
<keyword evidence="2 3" id="KW-0813">Transport</keyword>
<evidence type="ECO:0000313" key="5">
    <source>
        <dbReference type="EMBL" id="KAL2499872.1"/>
    </source>
</evidence>
<name>A0ABD1SGL6_9LAMI</name>
<evidence type="ECO:0000259" key="4">
    <source>
        <dbReference type="Pfam" id="PF03081"/>
    </source>
</evidence>
<comment type="caution">
    <text evidence="5">The sequence shown here is derived from an EMBL/GenBank/DDBJ whole genome shotgun (WGS) entry which is preliminary data.</text>
</comment>
<dbReference type="Proteomes" id="UP001604336">
    <property type="component" value="Unassembled WGS sequence"/>
</dbReference>
<dbReference type="PANTHER" id="PTHR12542">
    <property type="entry name" value="EXOCYST COMPLEX PROTEIN EXO70"/>
    <property type="match status" value="1"/>
</dbReference>
<keyword evidence="6" id="KW-1185">Reference proteome</keyword>
<dbReference type="Pfam" id="PF20669">
    <property type="entry name" value="Exo70_N"/>
    <property type="match status" value="1"/>
</dbReference>
<organism evidence="5 6">
    <name type="scientific">Abeliophyllum distichum</name>
    <dbReference type="NCBI Taxonomy" id="126358"/>
    <lineage>
        <taxon>Eukaryota</taxon>
        <taxon>Viridiplantae</taxon>
        <taxon>Streptophyta</taxon>
        <taxon>Embryophyta</taxon>
        <taxon>Tracheophyta</taxon>
        <taxon>Spermatophyta</taxon>
        <taxon>Magnoliopsida</taxon>
        <taxon>eudicotyledons</taxon>
        <taxon>Gunneridae</taxon>
        <taxon>Pentapetalae</taxon>
        <taxon>asterids</taxon>
        <taxon>lamiids</taxon>
        <taxon>Lamiales</taxon>
        <taxon>Oleaceae</taxon>
        <taxon>Forsythieae</taxon>
        <taxon>Abeliophyllum</taxon>
    </lineage>
</organism>
<sequence>MEDCKPNSAELEGEEDLIAAAQHIVKALRTNRNLTADARKILANLGVQLSNVAKVNESKDEADFEEDEGLNEIELQLNEIWDKIMDREKDESMIWDRGPGEAYEYLKVVDRAQRLTKSLENLSINGCRNANDLLRRAHDVLQTAMARLEEEFRHLLVQNRQPFEPEHVSFRSSEEDIVEASSIVSFGDDSVEDVVQRDSISQRSEDYVFELVHPDVIPDLTTIAKLMFDSNFGQECSQMFVNVQRDALDDCLFILEVEKLSIEDVLKMEWNTLNSKIRRWMWAVKIFVRIYLAGEKLLSDQIFGELDSGSSICFIESSKPAILQLLNFGEAIAIGPHQPEKLIRILDMYEVLADLIPDINALYSDETGYHVRTECHEILQRLGECAKATFLEFKNAVASNVSANAFPGGGVHHLTRYVMNYIRTLSDYSKTLDLLLKVEDKEDSVSVSPDTSSVSEEESLGGSSCASPTALHFRALISILECNLDEKSKMYKDESLQHLFLMNNTHYMAEKVKNSELRAELGDEWIRKQNWKFQQHAMNYERATWSSILALLMDEGIQNPGSNSILRTILKDRLQVFYLAFEEVYKSQTGWVIPDSQLREDLRISTSLKVIQAYRTFVGRHIYHISEKHIKYTADDLQDYLFHLFEGSQKSLHGFHKK</sequence>
<dbReference type="InterPro" id="IPR016159">
    <property type="entry name" value="Cullin_repeat-like_dom_sf"/>
</dbReference>
<proteinExistence type="inferred from homology"/>
<dbReference type="EMBL" id="JBFOLK010000007">
    <property type="protein sequence ID" value="KAL2499872.1"/>
    <property type="molecule type" value="Genomic_DNA"/>
</dbReference>
<gene>
    <name evidence="5" type="ORF">Adt_25422</name>
</gene>
<dbReference type="PANTHER" id="PTHR12542:SF49">
    <property type="entry name" value="EXOCYST SUBUNIT EXO70 FAMILY PROTEIN"/>
    <property type="match status" value="1"/>
</dbReference>
<feature type="domain" description="Exocyst complex subunit Exo70 C-terminal" evidence="4">
    <location>
        <begin position="279"/>
        <end position="641"/>
    </location>
</feature>
<evidence type="ECO:0000256" key="2">
    <source>
        <dbReference type="ARBA" id="ARBA00022448"/>
    </source>
</evidence>
<accession>A0ABD1SGL6</accession>
<comment type="similarity">
    <text evidence="1 3">Belongs to the EXO70 family.</text>
</comment>
<dbReference type="InterPro" id="IPR046364">
    <property type="entry name" value="Exo70_C"/>
</dbReference>
<dbReference type="Gene3D" id="1.20.1280.170">
    <property type="entry name" value="Exocyst complex component Exo70"/>
    <property type="match status" value="1"/>
</dbReference>
<dbReference type="GO" id="GO:0006887">
    <property type="term" value="P:exocytosis"/>
    <property type="evidence" value="ECO:0007669"/>
    <property type="project" value="UniProtKB-KW"/>
</dbReference>
<dbReference type="GO" id="GO:0015031">
    <property type="term" value="P:protein transport"/>
    <property type="evidence" value="ECO:0007669"/>
    <property type="project" value="UniProtKB-KW"/>
</dbReference>
<keyword evidence="3" id="KW-0653">Protein transport</keyword>
<dbReference type="Pfam" id="PF03081">
    <property type="entry name" value="Exo70_C"/>
    <property type="match status" value="1"/>
</dbReference>
<dbReference type="AlphaFoldDB" id="A0ABD1SGL6"/>
<evidence type="ECO:0000256" key="3">
    <source>
        <dbReference type="RuleBase" id="RU365026"/>
    </source>
</evidence>
<comment type="function">
    <text evidence="3">Component of the exocyst complex.</text>
</comment>
<protein>
    <recommendedName>
        <fullName evidence="3">Exocyst subunit Exo70 family protein</fullName>
    </recommendedName>
</protein>
<evidence type="ECO:0000256" key="1">
    <source>
        <dbReference type="ARBA" id="ARBA00006756"/>
    </source>
</evidence>